<feature type="domain" description="Thioesterase" evidence="2">
    <location>
        <begin position="125"/>
        <end position="244"/>
    </location>
</feature>
<evidence type="ECO:0000259" key="2">
    <source>
        <dbReference type="Pfam" id="PF00975"/>
    </source>
</evidence>
<feature type="compositionally biased region" description="Polar residues" evidence="1">
    <location>
        <begin position="64"/>
        <end position="87"/>
    </location>
</feature>
<dbReference type="Proteomes" id="UP000007799">
    <property type="component" value="Unassembled WGS sequence"/>
</dbReference>
<evidence type="ECO:0000313" key="4">
    <source>
        <dbReference type="Proteomes" id="UP000007799"/>
    </source>
</evidence>
<dbReference type="Pfam" id="PF00975">
    <property type="entry name" value="Thioesterase"/>
    <property type="match status" value="1"/>
</dbReference>
<dbReference type="RefSeq" id="XP_004994032.1">
    <property type="nucleotide sequence ID" value="XM_004993975.1"/>
</dbReference>
<reference evidence="3" key="1">
    <citation type="submission" date="2009-08" db="EMBL/GenBank/DDBJ databases">
        <title>Annotation of Salpingoeca rosetta.</title>
        <authorList>
            <consortium name="The Broad Institute Genome Sequencing Platform"/>
            <person name="Russ C."/>
            <person name="Cuomo C."/>
            <person name="Burger G."/>
            <person name="Gray M.W."/>
            <person name="Holland P.W.H."/>
            <person name="King N."/>
            <person name="Lang F.B.F."/>
            <person name="Roger A.J."/>
            <person name="Ruiz-Trillo I."/>
            <person name="Young S.K."/>
            <person name="Zeng Q."/>
            <person name="Gargeya S."/>
            <person name="Alvarado L."/>
            <person name="Berlin A."/>
            <person name="Chapman S.B."/>
            <person name="Chen Z."/>
            <person name="Freedman E."/>
            <person name="Gellesch M."/>
            <person name="Goldberg J."/>
            <person name="Griggs A."/>
            <person name="Gujja S."/>
            <person name="Heilman E."/>
            <person name="Heiman D."/>
            <person name="Howarth C."/>
            <person name="Mehta T."/>
            <person name="Neiman D."/>
            <person name="Pearson M."/>
            <person name="Roberts A."/>
            <person name="Saif S."/>
            <person name="Shea T."/>
            <person name="Shenoy N."/>
            <person name="Sisk P."/>
            <person name="Stolte C."/>
            <person name="Sykes S."/>
            <person name="White J."/>
            <person name="Yandava C."/>
            <person name="Haas B."/>
            <person name="Nusbaum C."/>
            <person name="Birren B."/>
        </authorList>
    </citation>
    <scope>NUCLEOTIDE SEQUENCE [LARGE SCALE GENOMIC DNA]</scope>
    <source>
        <strain evidence="3">ATCC 50818</strain>
    </source>
</reference>
<dbReference type="KEGG" id="sre:PTSG_04710"/>
<dbReference type="AlphaFoldDB" id="F2U9H4"/>
<keyword evidence="4" id="KW-1185">Reference proteome</keyword>
<name>F2U9H4_SALR5</name>
<dbReference type="EMBL" id="GL832965">
    <property type="protein sequence ID" value="EGD73001.1"/>
    <property type="molecule type" value="Genomic_DNA"/>
</dbReference>
<evidence type="ECO:0000313" key="3">
    <source>
        <dbReference type="EMBL" id="EGD73001.1"/>
    </source>
</evidence>
<dbReference type="GeneID" id="16074610"/>
<gene>
    <name evidence="3" type="ORF">PTSG_04710</name>
</gene>
<dbReference type="SUPFAM" id="SSF53474">
    <property type="entry name" value="alpha/beta-Hydrolases"/>
    <property type="match status" value="1"/>
</dbReference>
<dbReference type="InterPro" id="IPR029058">
    <property type="entry name" value="AB_hydrolase_fold"/>
</dbReference>
<accession>F2U9H4</accession>
<dbReference type="InterPro" id="IPR001031">
    <property type="entry name" value="Thioesterase"/>
</dbReference>
<feature type="region of interest" description="Disordered" evidence="1">
    <location>
        <begin position="1"/>
        <end position="100"/>
    </location>
</feature>
<dbReference type="STRING" id="946362.F2U9H4"/>
<dbReference type="OrthoDB" id="10253869at2759"/>
<organism evidence="4">
    <name type="scientific">Salpingoeca rosetta (strain ATCC 50818 / BSB-021)</name>
    <dbReference type="NCBI Taxonomy" id="946362"/>
    <lineage>
        <taxon>Eukaryota</taxon>
        <taxon>Choanoflagellata</taxon>
        <taxon>Craspedida</taxon>
        <taxon>Salpingoecidae</taxon>
        <taxon>Salpingoeca</taxon>
    </lineage>
</organism>
<sequence>MMSRRVSCRSGPRPTVAAGSSVKPHRLISDKKAQSPLFQTQQHTEPAPRTLNKLQFRLPEQPEQPEQTICRRSSSEPALKTQRSSAAAHQAGHKPHSCIRPIFLSSGSGSRAQVRRGNDKRDDVPLFLFHDSTGVIEHFRNMLPALDQTCYGVQLDDDAPLTTLRELAKYYAQAIDRFHPRGPLHIGGFSLGVKTAALAALDLTARGREVVSFVGIDDTITFDATYTSAASRPLVVDAMLSLLVKPGASSRDALGRLLQTCTDREELQAAVLSLPADEYSSILAPVARSRRMAMAKRFARSIASIAAAMCRPEFVGDDLRDVQLKCPVLLIRSTQRHRLSFARAANLQGTFPDTINGESSTPATTRLLSCVPEDYGITANVAGRVDVVIVDAAHHDMFQGDNAKTIGSYLSAFLRLHS</sequence>
<evidence type="ECO:0000256" key="1">
    <source>
        <dbReference type="SAM" id="MobiDB-lite"/>
    </source>
</evidence>
<proteinExistence type="predicted"/>
<dbReference type="InParanoid" id="F2U9H4"/>
<protein>
    <recommendedName>
        <fullName evidence="2">Thioesterase domain-containing protein</fullName>
    </recommendedName>
</protein>
<dbReference type="Gene3D" id="3.40.50.1820">
    <property type="entry name" value="alpha/beta hydrolase"/>
    <property type="match status" value="1"/>
</dbReference>